<dbReference type="EMBL" id="JAWWNJ010000090">
    <property type="protein sequence ID" value="KAK6997518.1"/>
    <property type="molecule type" value="Genomic_DNA"/>
</dbReference>
<organism evidence="1 2">
    <name type="scientific">Favolaschia claudopus</name>
    <dbReference type="NCBI Taxonomy" id="2862362"/>
    <lineage>
        <taxon>Eukaryota</taxon>
        <taxon>Fungi</taxon>
        <taxon>Dikarya</taxon>
        <taxon>Basidiomycota</taxon>
        <taxon>Agaricomycotina</taxon>
        <taxon>Agaricomycetes</taxon>
        <taxon>Agaricomycetidae</taxon>
        <taxon>Agaricales</taxon>
        <taxon>Marasmiineae</taxon>
        <taxon>Mycenaceae</taxon>
        <taxon>Favolaschia</taxon>
    </lineage>
</organism>
<keyword evidence="2" id="KW-1185">Reference proteome</keyword>
<evidence type="ECO:0000313" key="1">
    <source>
        <dbReference type="EMBL" id="KAK6997518.1"/>
    </source>
</evidence>
<gene>
    <name evidence="1" type="ORF">R3P38DRAFT_1891555</name>
</gene>
<dbReference type="AlphaFoldDB" id="A0AAW0A1U0"/>
<evidence type="ECO:0000313" key="2">
    <source>
        <dbReference type="Proteomes" id="UP001362999"/>
    </source>
</evidence>
<comment type="caution">
    <text evidence="1">The sequence shown here is derived from an EMBL/GenBank/DDBJ whole genome shotgun (WGS) entry which is preliminary data.</text>
</comment>
<protein>
    <submittedName>
        <fullName evidence="1">Uncharacterized protein</fullName>
    </submittedName>
</protein>
<name>A0AAW0A1U0_9AGAR</name>
<reference evidence="1 2" key="1">
    <citation type="journal article" date="2024" name="J Genomics">
        <title>Draft genome sequencing and assembly of Favolaschia claudopus CIRM-BRFM 2984 isolated from oak limbs.</title>
        <authorList>
            <person name="Navarro D."/>
            <person name="Drula E."/>
            <person name="Chaduli D."/>
            <person name="Cazenave R."/>
            <person name="Ahrendt S."/>
            <person name="Wang J."/>
            <person name="Lipzen A."/>
            <person name="Daum C."/>
            <person name="Barry K."/>
            <person name="Grigoriev I.V."/>
            <person name="Favel A."/>
            <person name="Rosso M.N."/>
            <person name="Martin F."/>
        </authorList>
    </citation>
    <scope>NUCLEOTIDE SEQUENCE [LARGE SCALE GENOMIC DNA]</scope>
    <source>
        <strain evidence="1 2">CIRM-BRFM 2984</strain>
    </source>
</reference>
<accession>A0AAW0A1U0</accession>
<proteinExistence type="predicted"/>
<dbReference type="Proteomes" id="UP001362999">
    <property type="component" value="Unassembled WGS sequence"/>
</dbReference>
<sequence>MSLLIDGIPTFRIARSQGSRTLLSSAFVAAHFPGRRLGSPFALTLKTAEHTSLTVMLACVMSPGLDHDVVLALDWKAHLRDLLLSLGERVPAAFDPWSMVLGPGKLSLGSIDLRLNLS</sequence>